<evidence type="ECO:0000313" key="2">
    <source>
        <dbReference type="EMBL" id="MUG20895.1"/>
    </source>
</evidence>
<reference evidence="1 3" key="1">
    <citation type="submission" date="2014-04" db="EMBL/GenBank/DDBJ databases">
        <authorList>
            <person name="Bishop-Lilly K.A."/>
            <person name="Broomall S.M."/>
            <person name="Chain P.S."/>
            <person name="Chertkov O."/>
            <person name="Coyne S.R."/>
            <person name="Daligault H.E."/>
            <person name="Davenport K.W."/>
            <person name="Erkkila T."/>
            <person name="Frey K.G."/>
            <person name="Gibbons H.S."/>
            <person name="Gu W."/>
            <person name="Jaissle J."/>
            <person name="Johnson S.L."/>
            <person name="Koroleva G.I."/>
            <person name="Ladner J.T."/>
            <person name="Lo C.-C."/>
            <person name="Minogue T.D."/>
            <person name="Munk C."/>
            <person name="Palacios G.F."/>
            <person name="Redden C.L."/>
            <person name="Rosenzweig C.N."/>
            <person name="Scholz M.B."/>
            <person name="Teshima H."/>
            <person name="Xu Y."/>
        </authorList>
    </citation>
    <scope>NUCLEOTIDE SEQUENCE [LARGE SCALE GENOMIC DNA]</scope>
    <source>
        <strain evidence="1 3">8244</strain>
    </source>
</reference>
<dbReference type="OrthoDB" id="2564585at2"/>
<gene>
    <name evidence="1" type="ORF">DJ90_1122</name>
    <name evidence="2" type="ORF">GNQ08_00365</name>
</gene>
<dbReference type="HOGENOM" id="CLU_1189006_0_0_9"/>
<evidence type="ECO:0000313" key="1">
    <source>
        <dbReference type="EMBL" id="KFM94309.1"/>
    </source>
</evidence>
<dbReference type="RefSeq" id="WP_036618276.1">
    <property type="nucleotide sequence ID" value="NZ_BGML01000004.1"/>
</dbReference>
<sequence>MKKISFNEMKDNHTSFFSPSQLVVRKLPVISTTDEEQIKEILINMINIQGILARHYFYQRELGSSNIEDCSFFITNKVDDEALMFSMIFDSVTVTKTRYGQPCGLQVNNAKDIAYKVFERMIKEKLVNNEIGHFILGRKFQNDYRQLGCFEIEGDGREVIENEFFTYLIKSSALSTAVYPAYLDVSGLKMEEIENDQLVLQLANQVSKLYLMVYDYENTEGVPFFRKELRWYIEGST</sequence>
<protein>
    <submittedName>
        <fullName evidence="1">Uncharacterized protein</fullName>
    </submittedName>
</protein>
<dbReference type="PATRIC" id="fig|44252.3.peg.5410"/>
<dbReference type="Proteomes" id="UP000442469">
    <property type="component" value="Unassembled WGS sequence"/>
</dbReference>
<evidence type="ECO:0000313" key="4">
    <source>
        <dbReference type="Proteomes" id="UP000442469"/>
    </source>
</evidence>
<evidence type="ECO:0000313" key="3">
    <source>
        <dbReference type="Proteomes" id="UP000029278"/>
    </source>
</evidence>
<reference evidence="2 4" key="2">
    <citation type="submission" date="2019-11" db="EMBL/GenBank/DDBJ databases">
        <title>Draft genome sequences of five Paenibacillus species of dairy origin.</title>
        <authorList>
            <person name="Olajide A.M."/>
            <person name="Chen S."/>
            <person name="Lapointe G."/>
        </authorList>
    </citation>
    <scope>NUCLEOTIDE SEQUENCE [LARGE SCALE GENOMIC DNA]</scope>
    <source>
        <strain evidence="2 4">3CT49</strain>
    </source>
</reference>
<dbReference type="AlphaFoldDB" id="A0A090Y755"/>
<accession>A0A090Y755</accession>
<dbReference type="EMBL" id="WNZZ01000001">
    <property type="protein sequence ID" value="MUG20895.1"/>
    <property type="molecule type" value="Genomic_DNA"/>
</dbReference>
<comment type="caution">
    <text evidence="1">The sequence shown here is derived from an EMBL/GenBank/DDBJ whole genome shotgun (WGS) entry which is preliminary data.</text>
</comment>
<dbReference type="GeneID" id="77010508"/>
<keyword evidence="3" id="KW-1185">Reference proteome</keyword>
<dbReference type="Proteomes" id="UP000029278">
    <property type="component" value="Unassembled WGS sequence"/>
</dbReference>
<name>A0A090Y755_PAEMA</name>
<organism evidence="1 3">
    <name type="scientific">Paenibacillus macerans</name>
    <name type="common">Bacillus macerans</name>
    <dbReference type="NCBI Taxonomy" id="44252"/>
    <lineage>
        <taxon>Bacteria</taxon>
        <taxon>Bacillati</taxon>
        <taxon>Bacillota</taxon>
        <taxon>Bacilli</taxon>
        <taxon>Bacillales</taxon>
        <taxon>Paenibacillaceae</taxon>
        <taxon>Paenibacillus</taxon>
    </lineage>
</organism>
<dbReference type="EMBL" id="JMQA01000047">
    <property type="protein sequence ID" value="KFM94309.1"/>
    <property type="molecule type" value="Genomic_DNA"/>
</dbReference>
<proteinExistence type="predicted"/>